<dbReference type="Proteomes" id="UP000183047">
    <property type="component" value="Unassembled WGS sequence"/>
</dbReference>
<organism evidence="1 2">
    <name type="scientific">Butyrivibrio hungatei</name>
    <dbReference type="NCBI Taxonomy" id="185008"/>
    <lineage>
        <taxon>Bacteria</taxon>
        <taxon>Bacillati</taxon>
        <taxon>Bacillota</taxon>
        <taxon>Clostridia</taxon>
        <taxon>Lachnospirales</taxon>
        <taxon>Lachnospiraceae</taxon>
        <taxon>Butyrivibrio</taxon>
    </lineage>
</organism>
<evidence type="ECO:0000313" key="2">
    <source>
        <dbReference type="Proteomes" id="UP000183047"/>
    </source>
</evidence>
<reference evidence="2" key="1">
    <citation type="submission" date="2016-10" db="EMBL/GenBank/DDBJ databases">
        <authorList>
            <person name="Varghese N."/>
            <person name="Submissions S."/>
        </authorList>
    </citation>
    <scope>NUCLEOTIDE SEQUENCE [LARGE SCALE GENOMIC DNA]</scope>
    <source>
        <strain evidence="2">XBD2006</strain>
    </source>
</reference>
<evidence type="ECO:0000313" key="1">
    <source>
        <dbReference type="EMBL" id="SCY36530.1"/>
    </source>
</evidence>
<proteinExistence type="predicted"/>
<accession>A0A1G5FCC2</accession>
<sequence>MVREAELSDLEAKPMTLEVLTYGRAEDKHKTKACSKGRY</sequence>
<name>A0A1G5FCC2_9FIRM</name>
<gene>
    <name evidence="1" type="ORF">SAMN02910451_02337</name>
</gene>
<protein>
    <submittedName>
        <fullName evidence="1">Uncharacterized protein</fullName>
    </submittedName>
</protein>
<keyword evidence="2" id="KW-1185">Reference proteome</keyword>
<dbReference type="AlphaFoldDB" id="A0A1G5FCC2"/>
<dbReference type="EMBL" id="FMUR01000014">
    <property type="protein sequence ID" value="SCY36530.1"/>
    <property type="molecule type" value="Genomic_DNA"/>
</dbReference>